<dbReference type="AlphaFoldDB" id="A0A834L421"/>
<keyword evidence="1" id="KW-0175">Coiled coil</keyword>
<dbReference type="Pfam" id="PF04784">
    <property type="entry name" value="DUF547"/>
    <property type="match status" value="1"/>
</dbReference>
<evidence type="ECO:0008006" key="8">
    <source>
        <dbReference type="Google" id="ProtNLM"/>
    </source>
</evidence>
<keyword evidence="3" id="KW-0472">Membrane</keyword>
<evidence type="ECO:0000256" key="3">
    <source>
        <dbReference type="SAM" id="Phobius"/>
    </source>
</evidence>
<sequence length="639" mass="71718">MLIRFTQIEEFRISLAVCGLIEDGQHQRSEEFGVYEVSNEARKNGLLIVQKKNGSINNSHKPMDIVSVSGGIFEKEVCIPSFNTKCLLVRHVMVTNEDIGNVWDDEGCGKNAIMTMVECFKPPIYDEYLEEDVASEELKLLTARNVPQFHPSNPTVNSNKRKVDDWDWLDESVLKQHTKIFETYRVIRGSECSFVMDSGSAGNYVSENLVSFLNLPTEDLASPYHGSMLMDAEKATTSGGGSTRERRMALQQDVNKLKKKLRHEENVHNALLRAFARPLGSLPRLPPYLPPYTLELVAEVAVLEEEVVRLEEQVVRFRQGLYQEAGFICSSKRNLESSADFYDLPMKNSKQKQFKFSPQTKDDRQQKENQPCTNSTKEKQLSNSKAPAVKIRAKRPPIDSRPAEKLLNPQKMQLEARIIDHEHEATATNAIQGQRLHGVENPTKISEDILKCLSCIFLRMSPSNNRSTGDTLSSLSALNSYEDWEATGFKDPYVLGFLIHSVNILGVLTILLSLGSRILLRKLASVNLKGLTHQEKLAFWINSYNSCVMNAFLEHGIPASPETVVELIRKATVNVGGHLVDAMTIEHFILRQPYHSKYTFANGTKNDEMTACSAFGLELSEPLVTFALSCGSWSSPAVS</sequence>
<evidence type="ECO:0000256" key="1">
    <source>
        <dbReference type="SAM" id="Coils"/>
    </source>
</evidence>
<keyword evidence="3" id="KW-0812">Transmembrane</keyword>
<feature type="compositionally biased region" description="Polar residues" evidence="2">
    <location>
        <begin position="368"/>
        <end position="385"/>
    </location>
</feature>
<feature type="domain" description="DUF547" evidence="4">
    <location>
        <begin position="529"/>
        <end position="638"/>
    </location>
</feature>
<feature type="transmembrane region" description="Helical" evidence="3">
    <location>
        <begin position="493"/>
        <end position="514"/>
    </location>
</feature>
<feature type="domain" description="Ternary complex factor MIP1 leucine-zipper" evidence="5">
    <location>
        <begin position="243"/>
        <end position="324"/>
    </location>
</feature>
<evidence type="ECO:0000313" key="7">
    <source>
        <dbReference type="Proteomes" id="UP000626092"/>
    </source>
</evidence>
<comment type="caution">
    <text evidence="6">The sequence shown here is derived from an EMBL/GenBank/DDBJ whole genome shotgun (WGS) entry which is preliminary data.</text>
</comment>
<protein>
    <recommendedName>
        <fullName evidence="8">Ternary complex factor MIP1 leucine-zipper domain-containing protein</fullName>
    </recommendedName>
</protein>
<evidence type="ECO:0000313" key="6">
    <source>
        <dbReference type="EMBL" id="KAF7113193.1"/>
    </source>
</evidence>
<evidence type="ECO:0000259" key="5">
    <source>
        <dbReference type="Pfam" id="PF14389"/>
    </source>
</evidence>
<keyword evidence="7" id="KW-1185">Reference proteome</keyword>
<dbReference type="InterPro" id="IPR025757">
    <property type="entry name" value="MIP1_Leuzipper"/>
</dbReference>
<dbReference type="PANTHER" id="PTHR46248">
    <property type="entry name" value="EXPRESSED PROTEIN"/>
    <property type="match status" value="1"/>
</dbReference>
<dbReference type="EMBL" id="WJXA01000330">
    <property type="protein sequence ID" value="KAF7113193.1"/>
    <property type="molecule type" value="Genomic_DNA"/>
</dbReference>
<dbReference type="OrthoDB" id="1789889at2759"/>
<dbReference type="Pfam" id="PF14389">
    <property type="entry name" value="Lzipper-MIP1"/>
    <property type="match status" value="1"/>
</dbReference>
<dbReference type="PANTHER" id="PTHR46248:SF9">
    <property type="entry name" value="EXPRESSED PROTEIN"/>
    <property type="match status" value="1"/>
</dbReference>
<keyword evidence="3" id="KW-1133">Transmembrane helix</keyword>
<dbReference type="InterPro" id="IPR006869">
    <property type="entry name" value="DUF547"/>
</dbReference>
<proteinExistence type="predicted"/>
<feature type="region of interest" description="Disordered" evidence="2">
    <location>
        <begin position="350"/>
        <end position="391"/>
    </location>
</feature>
<evidence type="ECO:0000259" key="4">
    <source>
        <dbReference type="Pfam" id="PF04784"/>
    </source>
</evidence>
<gene>
    <name evidence="6" type="ORF">RHSIM_RhsimUnG0151200</name>
</gene>
<accession>A0A834L421</accession>
<evidence type="ECO:0000256" key="2">
    <source>
        <dbReference type="SAM" id="MobiDB-lite"/>
    </source>
</evidence>
<name>A0A834L421_RHOSS</name>
<dbReference type="Proteomes" id="UP000626092">
    <property type="component" value="Unassembled WGS sequence"/>
</dbReference>
<feature type="coiled-coil region" evidence="1">
    <location>
        <begin position="247"/>
        <end position="320"/>
    </location>
</feature>
<reference evidence="6" key="1">
    <citation type="submission" date="2019-11" db="EMBL/GenBank/DDBJ databases">
        <authorList>
            <person name="Liu Y."/>
            <person name="Hou J."/>
            <person name="Li T.-Q."/>
            <person name="Guan C.-H."/>
            <person name="Wu X."/>
            <person name="Wu H.-Z."/>
            <person name="Ling F."/>
            <person name="Zhang R."/>
            <person name="Shi X.-G."/>
            <person name="Ren J.-P."/>
            <person name="Chen E.-F."/>
            <person name="Sun J.-M."/>
        </authorList>
    </citation>
    <scope>NUCLEOTIDE SEQUENCE</scope>
    <source>
        <strain evidence="6">Adult_tree_wgs_1</strain>
        <tissue evidence="6">Leaves</tissue>
    </source>
</reference>
<organism evidence="6 7">
    <name type="scientific">Rhododendron simsii</name>
    <name type="common">Sims's rhododendron</name>
    <dbReference type="NCBI Taxonomy" id="118357"/>
    <lineage>
        <taxon>Eukaryota</taxon>
        <taxon>Viridiplantae</taxon>
        <taxon>Streptophyta</taxon>
        <taxon>Embryophyta</taxon>
        <taxon>Tracheophyta</taxon>
        <taxon>Spermatophyta</taxon>
        <taxon>Magnoliopsida</taxon>
        <taxon>eudicotyledons</taxon>
        <taxon>Gunneridae</taxon>
        <taxon>Pentapetalae</taxon>
        <taxon>asterids</taxon>
        <taxon>Ericales</taxon>
        <taxon>Ericaceae</taxon>
        <taxon>Ericoideae</taxon>
        <taxon>Rhodoreae</taxon>
        <taxon>Rhododendron</taxon>
    </lineage>
</organism>